<dbReference type="PROSITE" id="PS50887">
    <property type="entry name" value="GGDEF"/>
    <property type="match status" value="2"/>
</dbReference>
<feature type="transmembrane region" description="Helical" evidence="4">
    <location>
        <begin position="525"/>
        <end position="543"/>
    </location>
</feature>
<feature type="transmembrane region" description="Helical" evidence="4">
    <location>
        <begin position="666"/>
        <end position="683"/>
    </location>
</feature>
<dbReference type="InterPro" id="IPR000160">
    <property type="entry name" value="GGDEF_dom"/>
</dbReference>
<feature type="transmembrane region" description="Helical" evidence="4">
    <location>
        <begin position="103"/>
        <end position="119"/>
    </location>
</feature>
<protein>
    <recommendedName>
        <fullName evidence="1">diguanylate cyclase</fullName>
        <ecNumber evidence="1">2.7.7.65</ecNumber>
    </recommendedName>
</protein>
<proteinExistence type="predicted"/>
<feature type="transmembrane region" description="Helical" evidence="4">
    <location>
        <begin position="139"/>
        <end position="155"/>
    </location>
</feature>
<dbReference type="Proteomes" id="UP000269265">
    <property type="component" value="Unassembled WGS sequence"/>
</dbReference>
<feature type="transmembrane region" description="Helical" evidence="4">
    <location>
        <begin position="245"/>
        <end position="265"/>
    </location>
</feature>
<dbReference type="CDD" id="cd01949">
    <property type="entry name" value="GGDEF"/>
    <property type="match status" value="2"/>
</dbReference>
<sequence>MCVSGTTVPCPENRFVNQTRLSTAPVDHPGHRRHRDAPSRREGGSSVLPPSIDAPLPTRKGAAHPPVRGSLEDLAVRGHPWLWFPRALEAQFNEETLAVRRRFLLICCLLGMLGIWFGTTQARLAMPDITSRSLHLVDTYLGVLVACVAAVMITPRAWRRVWHFESVVFLCATGLNLIMIWAASNSRADGAYTQSAMVIGPVMFVCIAARLRFAWSLVCALVTLLGYMLAMRGHTPAQQTVIDSIIKLQVLSYAYAVVASYTLEYRERRNWVLRKLQEQHRGALQAASERLRHLSVRDPLTGLYNRRQFDGDLMAACQAAAASGEPLALLMLDVDHFKRYNDAYGHPAGDACLVRVAHVLARVAEAHGGTAARLGGEEFALVLHGRHGPGARAVAQALCEAVRAEAIEHGASATGPHVTVSVGVALATGAGGAQPQALLGTADRALYQAKDEGRDRIVLMPVDAEARPRLEQPADDAVGVDAGAPAEPAESPYLRAIDKGLWGLRFDGDLERRYRKHDLDDRRKLLGLTVMVGMVLYNLYLFISQDMFPDISATVLQTQIGLSAFLVAVAWPVYSRKRLAPMLYEGVFCGGTSLVAIVFACVLSQSRETTTLAYIICLVLVPMFSGVGARQPFRYTCVPAVITVVAVVLFFKPVGPMQEMVYSRSVLQIFNITVFTLILSYSLELGARRTWLLGQIDRLQSEALHQTTERLRCLSVQDPLTGLPNRRQFETDLLRLWREGAQDHHPVGLLIVDVDFFKLYNDGYGHPEGDRCLQRLGGVLREVAKRHACLVARLGGEEFALLLPGGTAAEAQALGQAVCQRVREAAVEHRHSRVARHVTVSIGAASLWPRRIADRHQLLKVADKALYKAKTAGRDRVSVVDEERGQAVSSRDLTGGPAASAASA</sequence>
<dbReference type="GO" id="GO:0043709">
    <property type="term" value="P:cell adhesion involved in single-species biofilm formation"/>
    <property type="evidence" value="ECO:0007669"/>
    <property type="project" value="TreeGrafter"/>
</dbReference>
<feature type="transmembrane region" description="Helical" evidence="4">
    <location>
        <begin position="190"/>
        <end position="207"/>
    </location>
</feature>
<organism evidence="6 7">
    <name type="scientific">Aquabacterium soli</name>
    <dbReference type="NCBI Taxonomy" id="2493092"/>
    <lineage>
        <taxon>Bacteria</taxon>
        <taxon>Pseudomonadati</taxon>
        <taxon>Pseudomonadota</taxon>
        <taxon>Betaproteobacteria</taxon>
        <taxon>Burkholderiales</taxon>
        <taxon>Aquabacterium</taxon>
    </lineage>
</organism>
<keyword evidence="4" id="KW-0812">Transmembrane</keyword>
<feature type="domain" description="GGDEF" evidence="5">
    <location>
        <begin position="745"/>
        <end position="882"/>
    </location>
</feature>
<feature type="transmembrane region" description="Helical" evidence="4">
    <location>
        <begin position="167"/>
        <end position="184"/>
    </location>
</feature>
<feature type="transmembrane region" description="Helical" evidence="4">
    <location>
        <begin position="636"/>
        <end position="654"/>
    </location>
</feature>
<keyword evidence="7" id="KW-1185">Reference proteome</keyword>
<dbReference type="PANTHER" id="PTHR45138:SF9">
    <property type="entry name" value="DIGUANYLATE CYCLASE DGCM-RELATED"/>
    <property type="match status" value="1"/>
</dbReference>
<dbReference type="AlphaFoldDB" id="A0A426VER3"/>
<feature type="transmembrane region" description="Helical" evidence="4">
    <location>
        <begin position="586"/>
        <end position="605"/>
    </location>
</feature>
<evidence type="ECO:0000256" key="1">
    <source>
        <dbReference type="ARBA" id="ARBA00012528"/>
    </source>
</evidence>
<dbReference type="SUPFAM" id="SSF55073">
    <property type="entry name" value="Nucleotide cyclase"/>
    <property type="match status" value="2"/>
</dbReference>
<dbReference type="SMART" id="SM00267">
    <property type="entry name" value="GGDEF"/>
    <property type="match status" value="2"/>
</dbReference>
<keyword evidence="4" id="KW-1133">Transmembrane helix</keyword>
<evidence type="ECO:0000313" key="6">
    <source>
        <dbReference type="EMBL" id="RRS05398.1"/>
    </source>
</evidence>
<feature type="transmembrane region" description="Helical" evidence="4">
    <location>
        <begin position="555"/>
        <end position="574"/>
    </location>
</feature>
<dbReference type="InterPro" id="IPR043128">
    <property type="entry name" value="Rev_trsase/Diguanyl_cyclase"/>
</dbReference>
<reference evidence="6 7" key="1">
    <citation type="submission" date="2018-12" db="EMBL/GenBank/DDBJ databases">
        <title>The whole draft genome of Aquabacterium sp. SJQ9.</title>
        <authorList>
            <person name="Sun L."/>
            <person name="Gao X."/>
            <person name="Chen W."/>
            <person name="Huang K."/>
        </authorList>
    </citation>
    <scope>NUCLEOTIDE SEQUENCE [LARGE SCALE GENOMIC DNA]</scope>
    <source>
        <strain evidence="6 7">SJQ9</strain>
    </source>
</reference>
<comment type="caution">
    <text evidence="6">The sequence shown here is derived from an EMBL/GenBank/DDBJ whole genome shotgun (WGS) entry which is preliminary data.</text>
</comment>
<dbReference type="FunFam" id="3.30.70.270:FF:000001">
    <property type="entry name" value="Diguanylate cyclase domain protein"/>
    <property type="match status" value="2"/>
</dbReference>
<feature type="transmembrane region" description="Helical" evidence="4">
    <location>
        <begin position="611"/>
        <end position="629"/>
    </location>
</feature>
<dbReference type="PANTHER" id="PTHR45138">
    <property type="entry name" value="REGULATORY COMPONENTS OF SENSORY TRANSDUCTION SYSTEM"/>
    <property type="match status" value="1"/>
</dbReference>
<dbReference type="Pfam" id="PF00990">
    <property type="entry name" value="GGDEF"/>
    <property type="match status" value="2"/>
</dbReference>
<feature type="region of interest" description="Disordered" evidence="3">
    <location>
        <begin position="878"/>
        <end position="904"/>
    </location>
</feature>
<keyword evidence="4" id="KW-0472">Membrane</keyword>
<dbReference type="EMBL" id="RSED01000003">
    <property type="protein sequence ID" value="RRS05398.1"/>
    <property type="molecule type" value="Genomic_DNA"/>
</dbReference>
<evidence type="ECO:0000256" key="2">
    <source>
        <dbReference type="ARBA" id="ARBA00034247"/>
    </source>
</evidence>
<feature type="transmembrane region" description="Helical" evidence="4">
    <location>
        <begin position="214"/>
        <end position="233"/>
    </location>
</feature>
<dbReference type="Gene3D" id="3.30.70.270">
    <property type="match status" value="2"/>
</dbReference>
<evidence type="ECO:0000256" key="3">
    <source>
        <dbReference type="SAM" id="MobiDB-lite"/>
    </source>
</evidence>
<dbReference type="EC" id="2.7.7.65" evidence="1"/>
<dbReference type="GO" id="GO:0005886">
    <property type="term" value="C:plasma membrane"/>
    <property type="evidence" value="ECO:0007669"/>
    <property type="project" value="TreeGrafter"/>
</dbReference>
<gene>
    <name evidence="6" type="ORF">EIP75_04080</name>
</gene>
<evidence type="ECO:0000259" key="5">
    <source>
        <dbReference type="PROSITE" id="PS50887"/>
    </source>
</evidence>
<comment type="catalytic activity">
    <reaction evidence="2">
        <text>2 GTP = 3',3'-c-di-GMP + 2 diphosphate</text>
        <dbReference type="Rhea" id="RHEA:24898"/>
        <dbReference type="ChEBI" id="CHEBI:33019"/>
        <dbReference type="ChEBI" id="CHEBI:37565"/>
        <dbReference type="ChEBI" id="CHEBI:58805"/>
        <dbReference type="EC" id="2.7.7.65"/>
    </reaction>
</comment>
<name>A0A426VER3_9BURK</name>
<evidence type="ECO:0000256" key="4">
    <source>
        <dbReference type="SAM" id="Phobius"/>
    </source>
</evidence>
<accession>A0A426VER3</accession>
<dbReference type="GO" id="GO:1902201">
    <property type="term" value="P:negative regulation of bacterial-type flagellum-dependent cell motility"/>
    <property type="evidence" value="ECO:0007669"/>
    <property type="project" value="TreeGrafter"/>
</dbReference>
<feature type="domain" description="GGDEF" evidence="5">
    <location>
        <begin position="325"/>
        <end position="462"/>
    </location>
</feature>
<dbReference type="InterPro" id="IPR050469">
    <property type="entry name" value="Diguanylate_Cyclase"/>
</dbReference>
<dbReference type="NCBIfam" id="TIGR00254">
    <property type="entry name" value="GGDEF"/>
    <property type="match status" value="2"/>
</dbReference>
<feature type="region of interest" description="Disordered" evidence="3">
    <location>
        <begin position="14"/>
        <end position="66"/>
    </location>
</feature>
<dbReference type="GO" id="GO:0052621">
    <property type="term" value="F:diguanylate cyclase activity"/>
    <property type="evidence" value="ECO:0007669"/>
    <property type="project" value="UniProtKB-EC"/>
</dbReference>
<dbReference type="InterPro" id="IPR029787">
    <property type="entry name" value="Nucleotide_cyclase"/>
</dbReference>
<evidence type="ECO:0000313" key="7">
    <source>
        <dbReference type="Proteomes" id="UP000269265"/>
    </source>
</evidence>